<dbReference type="Gene3D" id="3.20.10.10">
    <property type="entry name" value="D-amino Acid Aminotransferase, subunit A, domain 2"/>
    <property type="match status" value="1"/>
</dbReference>
<dbReference type="GO" id="GO:0008652">
    <property type="term" value="P:amino acid biosynthetic process"/>
    <property type="evidence" value="ECO:0007669"/>
    <property type="project" value="UniProtKB-ARBA"/>
</dbReference>
<dbReference type="InterPro" id="IPR043131">
    <property type="entry name" value="BCAT-like_N"/>
</dbReference>
<dbReference type="GO" id="GO:0009081">
    <property type="term" value="P:branched-chain amino acid metabolic process"/>
    <property type="evidence" value="ECO:0007669"/>
    <property type="project" value="InterPro"/>
</dbReference>
<reference evidence="13" key="1">
    <citation type="submission" date="2018-05" db="EMBL/GenBank/DDBJ databases">
        <authorList>
            <person name="Lanie J.A."/>
            <person name="Ng W.-L."/>
            <person name="Kazmierczak K.M."/>
            <person name="Andrzejewski T.M."/>
            <person name="Davidsen T.M."/>
            <person name="Wayne K.J."/>
            <person name="Tettelin H."/>
            <person name="Glass J.I."/>
            <person name="Rusch D."/>
            <person name="Podicherti R."/>
            <person name="Tsui H.-C.T."/>
            <person name="Winkler M.E."/>
        </authorList>
    </citation>
    <scope>NUCLEOTIDE SEQUENCE</scope>
</reference>
<comment type="pathway">
    <text evidence="2">Amino-acid biosynthesis; L-isoleucine biosynthesis; L-isoleucine from 2-oxobutanoate: step 4/4.</text>
</comment>
<dbReference type="EMBL" id="UINC01002889">
    <property type="protein sequence ID" value="SVA01297.1"/>
    <property type="molecule type" value="Genomic_DNA"/>
</dbReference>
<organism evidence="13">
    <name type="scientific">marine metagenome</name>
    <dbReference type="NCBI Taxonomy" id="408172"/>
    <lineage>
        <taxon>unclassified sequences</taxon>
        <taxon>metagenomes</taxon>
        <taxon>ecological metagenomes</taxon>
    </lineage>
</organism>
<dbReference type="InterPro" id="IPR001544">
    <property type="entry name" value="Aminotrans_IV"/>
</dbReference>
<accession>A0A381SG71</accession>
<evidence type="ECO:0000256" key="11">
    <source>
        <dbReference type="ARBA" id="ARBA00048798"/>
    </source>
</evidence>
<comment type="catalytic activity">
    <reaction evidence="10">
        <text>L-valine + 2-oxoglutarate = 3-methyl-2-oxobutanoate + L-glutamate</text>
        <dbReference type="Rhea" id="RHEA:24813"/>
        <dbReference type="ChEBI" id="CHEBI:11851"/>
        <dbReference type="ChEBI" id="CHEBI:16810"/>
        <dbReference type="ChEBI" id="CHEBI:29985"/>
        <dbReference type="ChEBI" id="CHEBI:57762"/>
        <dbReference type="EC" id="2.6.1.42"/>
    </reaction>
</comment>
<dbReference type="FunFam" id="3.20.10.10:FF:000002">
    <property type="entry name" value="D-alanine aminotransferase"/>
    <property type="match status" value="1"/>
</dbReference>
<dbReference type="EC" id="2.6.1.42" evidence="6"/>
<keyword evidence="8" id="KW-0808">Transferase</keyword>
<dbReference type="NCBIfam" id="NF005146">
    <property type="entry name" value="PRK06606.1"/>
    <property type="match status" value="1"/>
</dbReference>
<keyword evidence="7" id="KW-0032">Aminotransferase</keyword>
<comment type="pathway">
    <text evidence="3">Amino-acid biosynthesis; L-valine biosynthesis; L-valine from pyruvate: step 4/4.</text>
</comment>
<dbReference type="PANTHER" id="PTHR42743">
    <property type="entry name" value="AMINO-ACID AMINOTRANSFERASE"/>
    <property type="match status" value="1"/>
</dbReference>
<dbReference type="GO" id="GO:0004084">
    <property type="term" value="F:branched-chain-amino-acid transaminase activity"/>
    <property type="evidence" value="ECO:0007669"/>
    <property type="project" value="UniProtKB-EC"/>
</dbReference>
<sequence>MKSQIAFFKGEFIPYDKANLHITTHALHYGTSIFEGIRGNWNKEDETLYVFRIKEHYDRLLEGCKMLMIDIPYNSEDLCKITIELLAKNNFKEDIYIRPLAYKSEELVANLKLQDLSSDFALIAVPFGLYIDSDRAINCCTSSWRRIDDTMIPTRFKIGGHYVNSILAKTEATLSGFDEAIFLTQDGYVSEGAGENLFLIKDKTIIMPPVTANNLTGITRDSVIKLASEELDIKIIEQNIRRSEIYMADELFLTGTAAHVTAVGSLDNRKIGDGDVGPITKQIQALYFECVTGRNPKYINWCTATNKGK</sequence>
<dbReference type="Gene3D" id="3.30.470.10">
    <property type="match status" value="1"/>
</dbReference>
<comment type="pathway">
    <text evidence="4">Amino-acid biosynthesis; L-leucine biosynthesis; L-leucine from 3-methyl-2-oxobutanoate: step 4/4.</text>
</comment>
<protein>
    <recommendedName>
        <fullName evidence="6">branched-chain-amino-acid transaminase</fullName>
        <ecNumber evidence="6">2.6.1.42</ecNumber>
    </recommendedName>
</protein>
<dbReference type="Pfam" id="PF01063">
    <property type="entry name" value="Aminotran_4"/>
    <property type="match status" value="1"/>
</dbReference>
<dbReference type="InterPro" id="IPR043132">
    <property type="entry name" value="BCAT-like_C"/>
</dbReference>
<evidence type="ECO:0000256" key="3">
    <source>
        <dbReference type="ARBA" id="ARBA00004931"/>
    </source>
</evidence>
<evidence type="ECO:0000256" key="7">
    <source>
        <dbReference type="ARBA" id="ARBA00022576"/>
    </source>
</evidence>
<dbReference type="InterPro" id="IPR036038">
    <property type="entry name" value="Aminotransferase-like"/>
</dbReference>
<evidence type="ECO:0000256" key="4">
    <source>
        <dbReference type="ARBA" id="ARBA00005072"/>
    </source>
</evidence>
<name>A0A381SG71_9ZZZZ</name>
<comment type="catalytic activity">
    <reaction evidence="12">
        <text>L-leucine + 2-oxoglutarate = 4-methyl-2-oxopentanoate + L-glutamate</text>
        <dbReference type="Rhea" id="RHEA:18321"/>
        <dbReference type="ChEBI" id="CHEBI:16810"/>
        <dbReference type="ChEBI" id="CHEBI:17865"/>
        <dbReference type="ChEBI" id="CHEBI:29985"/>
        <dbReference type="ChEBI" id="CHEBI:57427"/>
        <dbReference type="EC" id="2.6.1.42"/>
    </reaction>
</comment>
<evidence type="ECO:0000256" key="10">
    <source>
        <dbReference type="ARBA" id="ARBA00048212"/>
    </source>
</evidence>
<keyword evidence="9" id="KW-0663">Pyridoxal phosphate</keyword>
<dbReference type="NCBIfam" id="TIGR01122">
    <property type="entry name" value="ilvE_I"/>
    <property type="match status" value="1"/>
</dbReference>
<comment type="cofactor">
    <cofactor evidence="1">
        <name>pyridoxal 5'-phosphate</name>
        <dbReference type="ChEBI" id="CHEBI:597326"/>
    </cofactor>
</comment>
<dbReference type="SUPFAM" id="SSF56752">
    <property type="entry name" value="D-aminoacid aminotransferase-like PLP-dependent enzymes"/>
    <property type="match status" value="1"/>
</dbReference>
<dbReference type="InterPro" id="IPR005785">
    <property type="entry name" value="B_amino_transI"/>
</dbReference>
<dbReference type="AlphaFoldDB" id="A0A381SG71"/>
<evidence type="ECO:0000313" key="13">
    <source>
        <dbReference type="EMBL" id="SVA01297.1"/>
    </source>
</evidence>
<evidence type="ECO:0000256" key="2">
    <source>
        <dbReference type="ARBA" id="ARBA00004824"/>
    </source>
</evidence>
<evidence type="ECO:0000256" key="12">
    <source>
        <dbReference type="ARBA" id="ARBA00049229"/>
    </source>
</evidence>
<evidence type="ECO:0000256" key="5">
    <source>
        <dbReference type="ARBA" id="ARBA00009320"/>
    </source>
</evidence>
<comment type="catalytic activity">
    <reaction evidence="11">
        <text>L-isoleucine + 2-oxoglutarate = (S)-3-methyl-2-oxopentanoate + L-glutamate</text>
        <dbReference type="Rhea" id="RHEA:24801"/>
        <dbReference type="ChEBI" id="CHEBI:16810"/>
        <dbReference type="ChEBI" id="CHEBI:29985"/>
        <dbReference type="ChEBI" id="CHEBI:35146"/>
        <dbReference type="ChEBI" id="CHEBI:58045"/>
        <dbReference type="EC" id="2.6.1.42"/>
    </reaction>
</comment>
<proteinExistence type="inferred from homology"/>
<dbReference type="InterPro" id="IPR050571">
    <property type="entry name" value="Class-IV_PLP-Dep_Aminotrnsfr"/>
</dbReference>
<evidence type="ECO:0000256" key="6">
    <source>
        <dbReference type="ARBA" id="ARBA00013053"/>
    </source>
</evidence>
<evidence type="ECO:0000256" key="9">
    <source>
        <dbReference type="ARBA" id="ARBA00022898"/>
    </source>
</evidence>
<dbReference type="GO" id="GO:0046394">
    <property type="term" value="P:carboxylic acid biosynthetic process"/>
    <property type="evidence" value="ECO:0007669"/>
    <property type="project" value="UniProtKB-ARBA"/>
</dbReference>
<dbReference type="PANTHER" id="PTHR42743:SF4">
    <property type="entry name" value="BRANCHED-CHAIN-AMINO-ACID AMINOTRANSFERASE-RELATED"/>
    <property type="match status" value="1"/>
</dbReference>
<evidence type="ECO:0000256" key="1">
    <source>
        <dbReference type="ARBA" id="ARBA00001933"/>
    </source>
</evidence>
<evidence type="ECO:0000256" key="8">
    <source>
        <dbReference type="ARBA" id="ARBA00022679"/>
    </source>
</evidence>
<gene>
    <name evidence="13" type="ORF">METZ01_LOCUS54151</name>
</gene>
<comment type="similarity">
    <text evidence="5">Belongs to the class-IV pyridoxal-phosphate-dependent aminotransferase family.</text>
</comment>